<accession>A0A6V8LDG9</accession>
<feature type="region of interest" description="Disordered" evidence="1">
    <location>
        <begin position="1"/>
        <end position="41"/>
    </location>
</feature>
<keyword evidence="3" id="KW-1185">Reference proteome</keyword>
<protein>
    <submittedName>
        <fullName evidence="2">Uncharacterized protein</fullName>
    </submittedName>
</protein>
<dbReference type="EMBL" id="BLPG01000001">
    <property type="protein sequence ID" value="GFJ95272.1"/>
    <property type="molecule type" value="Genomic_DNA"/>
</dbReference>
<gene>
    <name evidence="2" type="ORF">Prum_089140</name>
</gene>
<dbReference type="RefSeq" id="WP_173082798.1">
    <property type="nucleotide sequence ID" value="NZ_BLPG01000001.1"/>
</dbReference>
<evidence type="ECO:0000313" key="3">
    <source>
        <dbReference type="Proteomes" id="UP000482960"/>
    </source>
</evidence>
<comment type="caution">
    <text evidence="2">The sequence shown here is derived from an EMBL/GenBank/DDBJ whole genome shotgun (WGS) entry which is preliminary data.</text>
</comment>
<evidence type="ECO:0000313" key="2">
    <source>
        <dbReference type="EMBL" id="GFJ95272.1"/>
    </source>
</evidence>
<reference evidence="2 3" key="1">
    <citation type="submission" date="2020-03" db="EMBL/GenBank/DDBJ databases">
        <title>Whole genome shotgun sequence of Phytohabitans rumicis NBRC 108638.</title>
        <authorList>
            <person name="Komaki H."/>
            <person name="Tamura T."/>
        </authorList>
    </citation>
    <scope>NUCLEOTIDE SEQUENCE [LARGE SCALE GENOMIC DNA]</scope>
    <source>
        <strain evidence="2 3">NBRC 108638</strain>
    </source>
</reference>
<name>A0A6V8LDG9_9ACTN</name>
<organism evidence="2 3">
    <name type="scientific">Phytohabitans rumicis</name>
    <dbReference type="NCBI Taxonomy" id="1076125"/>
    <lineage>
        <taxon>Bacteria</taxon>
        <taxon>Bacillati</taxon>
        <taxon>Actinomycetota</taxon>
        <taxon>Actinomycetes</taxon>
        <taxon>Micromonosporales</taxon>
        <taxon>Micromonosporaceae</taxon>
    </lineage>
</organism>
<feature type="compositionally biased region" description="Pro residues" evidence="1">
    <location>
        <begin position="15"/>
        <end position="29"/>
    </location>
</feature>
<evidence type="ECO:0000256" key="1">
    <source>
        <dbReference type="SAM" id="MobiDB-lite"/>
    </source>
</evidence>
<proteinExistence type="predicted"/>
<dbReference type="AlphaFoldDB" id="A0A6V8LDG9"/>
<sequence>MPARDAAQASGVPLNPGPNPTSRHPPPGGRPGGTDTVPLTTVGRPFHVVDAYRIRHAAPVPARRRAAGSGSATTTVPGGLPAPAPGGAAAAWAPGTASRTVTRAARNTRPPCHT</sequence>
<feature type="region of interest" description="Disordered" evidence="1">
    <location>
        <begin position="60"/>
        <end position="114"/>
    </location>
</feature>
<dbReference type="Proteomes" id="UP000482960">
    <property type="component" value="Unassembled WGS sequence"/>
</dbReference>
<reference evidence="2 3" key="2">
    <citation type="submission" date="2020-03" db="EMBL/GenBank/DDBJ databases">
        <authorList>
            <person name="Ichikawa N."/>
            <person name="Kimura A."/>
            <person name="Kitahashi Y."/>
            <person name="Uohara A."/>
        </authorList>
    </citation>
    <scope>NUCLEOTIDE SEQUENCE [LARGE SCALE GENOMIC DNA]</scope>
    <source>
        <strain evidence="2 3">NBRC 108638</strain>
    </source>
</reference>
<feature type="compositionally biased region" description="Low complexity" evidence="1">
    <location>
        <begin position="60"/>
        <end position="97"/>
    </location>
</feature>